<dbReference type="Proteomes" id="UP001380953">
    <property type="component" value="Unassembled WGS sequence"/>
</dbReference>
<evidence type="ECO:0000313" key="2">
    <source>
        <dbReference type="Proteomes" id="UP001380953"/>
    </source>
</evidence>
<proteinExistence type="predicted"/>
<comment type="caution">
    <text evidence="1">The sequence shown here is derived from an EMBL/GenBank/DDBJ whole genome shotgun (WGS) entry which is preliminary data.</text>
</comment>
<gene>
    <name evidence="1" type="ORF">WKI47_24060</name>
</gene>
<evidence type="ECO:0000313" key="1">
    <source>
        <dbReference type="EMBL" id="MEJ8306994.1"/>
    </source>
</evidence>
<accession>A0ACC6PJ44</accession>
<organism evidence="1 2">
    <name type="scientific">Saccharibacillus sacchari</name>
    <dbReference type="NCBI Taxonomy" id="456493"/>
    <lineage>
        <taxon>Bacteria</taxon>
        <taxon>Bacillati</taxon>
        <taxon>Bacillota</taxon>
        <taxon>Bacilli</taxon>
        <taxon>Bacillales</taxon>
        <taxon>Paenibacillaceae</taxon>
        <taxon>Saccharibacillus</taxon>
    </lineage>
</organism>
<dbReference type="EMBL" id="JBBKAR010000057">
    <property type="protein sequence ID" value="MEJ8306994.1"/>
    <property type="molecule type" value="Genomic_DNA"/>
</dbReference>
<sequence length="122" mass="12996">MKKGYLFLSLAIMFEVFGTTMLKLTEGFTNWIPAVFFMIGMGSAFFFLTMTLRHLPLSLAYAIWAGVGTALTAVVGVVLWKENFNLLSGLGLILIIGGVVFLNFSSGTGTKDAASAAKSVGS</sequence>
<keyword evidence="2" id="KW-1185">Reference proteome</keyword>
<reference evidence="1" key="1">
    <citation type="submission" date="2024-03" db="EMBL/GenBank/DDBJ databases">
        <title>Whole genome sequecning of epiphytes from Marcgravia umbellata leaves.</title>
        <authorList>
            <person name="Kumar G."/>
            <person name="Savka M.A."/>
        </authorList>
    </citation>
    <scope>NUCLEOTIDE SEQUENCE</scope>
    <source>
        <strain evidence="1">RIT_BL5</strain>
    </source>
</reference>
<protein>
    <submittedName>
        <fullName evidence="1">Multidrug efflux SMR transporter</fullName>
    </submittedName>
</protein>
<name>A0ACC6PJ44_9BACL</name>